<comment type="caution">
    <text evidence="2">The sequence shown here is derived from an EMBL/GenBank/DDBJ whole genome shotgun (WGS) entry which is preliminary data.</text>
</comment>
<proteinExistence type="predicted"/>
<dbReference type="CDD" id="cd11528">
    <property type="entry name" value="NTP-PPase_MazG_Nterm"/>
    <property type="match status" value="1"/>
</dbReference>
<dbReference type="Gene3D" id="1.10.287.1080">
    <property type="entry name" value="MazG-like"/>
    <property type="match status" value="2"/>
</dbReference>
<dbReference type="GO" id="GO:0046076">
    <property type="term" value="P:dTTP catabolic process"/>
    <property type="evidence" value="ECO:0007669"/>
    <property type="project" value="TreeGrafter"/>
</dbReference>
<dbReference type="PANTHER" id="PTHR30522">
    <property type="entry name" value="NUCLEOSIDE TRIPHOSPHATE PYROPHOSPHOHYDROLASE"/>
    <property type="match status" value="1"/>
</dbReference>
<dbReference type="InterPro" id="IPR048015">
    <property type="entry name" value="NTP-PPase_MazG-like_N"/>
</dbReference>
<evidence type="ECO:0000259" key="1">
    <source>
        <dbReference type="Pfam" id="PF03819"/>
    </source>
</evidence>
<keyword evidence="2" id="KW-0378">Hydrolase</keyword>
<sequence length="257" mass="28484">METVQAAGVTRLLSIMARLRDRDAGCEWDIAQTFATIAPYTIEEAYEVADAIDRDDLPALREELGDLLLQVVFHARMAEELGAFDFDAVAHAISDKMTERHPHIFGDAADQGQSREVRWEAQKAAERAAKGATSALDGVALALPALMRAEKLQKRAARVGFDWPDTEGPRAKVIEELDELAAARTENERLDEAGDLLFAAVNLVRRYGVAPEDALRHGNAKFERRFRAMEALAGSDFPALSLEAQEELWQRVKAAER</sequence>
<accession>A0A124JUP7</accession>
<reference evidence="2 3" key="1">
    <citation type="submission" date="2015-10" db="EMBL/GenBank/DDBJ databases">
        <title>Draft genome sequence of Novosphingobium fuchskuhlense DSM 25065 isolated from a surface water sample of the southwest basin of Lake Grosse Fuchskuhle.</title>
        <authorList>
            <person name="Ruckert C."/>
            <person name="Winkler A."/>
            <person name="Glaeser J."/>
            <person name="Grossart H.-P."/>
            <person name="Kalinowski J."/>
            <person name="Glaeser S."/>
        </authorList>
    </citation>
    <scope>NUCLEOTIDE SEQUENCE [LARGE SCALE GENOMIC DNA]</scope>
    <source>
        <strain evidence="2 3">FNE08-7</strain>
    </source>
</reference>
<evidence type="ECO:0000313" key="2">
    <source>
        <dbReference type="EMBL" id="KUR71452.1"/>
    </source>
</evidence>
<organism evidence="2 3">
    <name type="scientific">Novosphingobium fuchskuhlense</name>
    <dbReference type="NCBI Taxonomy" id="1117702"/>
    <lineage>
        <taxon>Bacteria</taxon>
        <taxon>Pseudomonadati</taxon>
        <taxon>Pseudomonadota</taxon>
        <taxon>Alphaproteobacteria</taxon>
        <taxon>Sphingomonadales</taxon>
        <taxon>Sphingomonadaceae</taxon>
        <taxon>Novosphingobium</taxon>
    </lineage>
</organism>
<dbReference type="NCBIfam" id="NF007113">
    <property type="entry name" value="PRK09562.1"/>
    <property type="match status" value="1"/>
</dbReference>
<evidence type="ECO:0000313" key="3">
    <source>
        <dbReference type="Proteomes" id="UP000058012"/>
    </source>
</evidence>
<dbReference type="InterPro" id="IPR004518">
    <property type="entry name" value="MazG-like_dom"/>
</dbReference>
<dbReference type="GO" id="GO:0046052">
    <property type="term" value="P:UTP catabolic process"/>
    <property type="evidence" value="ECO:0007669"/>
    <property type="project" value="TreeGrafter"/>
</dbReference>
<gene>
    <name evidence="2" type="primary">mazG</name>
    <name evidence="2" type="ORF">AQZ52_12520</name>
</gene>
<dbReference type="GO" id="GO:0006203">
    <property type="term" value="P:dGTP catabolic process"/>
    <property type="evidence" value="ECO:0007669"/>
    <property type="project" value="TreeGrafter"/>
</dbReference>
<dbReference type="InterPro" id="IPR048011">
    <property type="entry name" value="NTP-PPase_MazG-like_C"/>
</dbReference>
<dbReference type="SUPFAM" id="SSF101386">
    <property type="entry name" value="all-alpha NTP pyrophosphatases"/>
    <property type="match status" value="2"/>
</dbReference>
<dbReference type="InterPro" id="IPR011551">
    <property type="entry name" value="NTP_PyrPHydrolase_MazG"/>
</dbReference>
<name>A0A124JUP7_9SPHN</name>
<dbReference type="CDD" id="cd11529">
    <property type="entry name" value="NTP-PPase_MazG_Cterm"/>
    <property type="match status" value="1"/>
</dbReference>
<dbReference type="STRING" id="1117702.AQZ52_12520"/>
<dbReference type="Pfam" id="PF01503">
    <property type="entry name" value="PRA-PH"/>
    <property type="match status" value="1"/>
</dbReference>
<protein>
    <submittedName>
        <fullName evidence="2">Nucleoside triphosphate hydrolase</fullName>
        <ecNumber evidence="2">3.6.1.19</ecNumber>
    </submittedName>
</protein>
<dbReference type="PANTHER" id="PTHR30522:SF0">
    <property type="entry name" value="NUCLEOSIDE TRIPHOSPHATE PYROPHOSPHOHYDROLASE"/>
    <property type="match status" value="1"/>
</dbReference>
<dbReference type="Proteomes" id="UP000058012">
    <property type="component" value="Unassembled WGS sequence"/>
</dbReference>
<dbReference type="FunFam" id="1.10.287.1080:FF:000001">
    <property type="entry name" value="Nucleoside triphosphate pyrophosphohydrolase"/>
    <property type="match status" value="1"/>
</dbReference>
<dbReference type="GO" id="GO:0046047">
    <property type="term" value="P:TTP catabolic process"/>
    <property type="evidence" value="ECO:0007669"/>
    <property type="project" value="TreeGrafter"/>
</dbReference>
<dbReference type="Pfam" id="PF03819">
    <property type="entry name" value="MazG"/>
    <property type="match status" value="1"/>
</dbReference>
<dbReference type="GO" id="GO:0006950">
    <property type="term" value="P:response to stress"/>
    <property type="evidence" value="ECO:0007669"/>
    <property type="project" value="UniProtKB-ARBA"/>
</dbReference>
<dbReference type="GO" id="GO:0046061">
    <property type="term" value="P:dATP catabolic process"/>
    <property type="evidence" value="ECO:0007669"/>
    <property type="project" value="TreeGrafter"/>
</dbReference>
<dbReference type="NCBIfam" id="TIGR00444">
    <property type="entry name" value="mazG"/>
    <property type="match status" value="1"/>
</dbReference>
<dbReference type="InterPro" id="IPR021130">
    <property type="entry name" value="PRib-ATP_PPHydrolase-like"/>
</dbReference>
<dbReference type="OrthoDB" id="9808939at2"/>
<feature type="domain" description="NTP pyrophosphohydrolase MazG-like" evidence="1">
    <location>
        <begin position="32"/>
        <end position="105"/>
    </location>
</feature>
<keyword evidence="3" id="KW-1185">Reference proteome</keyword>
<dbReference type="EC" id="3.6.1.19" evidence="2"/>
<dbReference type="GO" id="GO:0047429">
    <property type="term" value="F:nucleoside triphosphate diphosphatase activity"/>
    <property type="evidence" value="ECO:0007669"/>
    <property type="project" value="InterPro"/>
</dbReference>
<dbReference type="GO" id="GO:0046081">
    <property type="term" value="P:dUTP catabolic process"/>
    <property type="evidence" value="ECO:0007669"/>
    <property type="project" value="TreeGrafter"/>
</dbReference>
<dbReference type="AlphaFoldDB" id="A0A124JUP7"/>
<dbReference type="EMBL" id="LLZS01000007">
    <property type="protein sequence ID" value="KUR71452.1"/>
    <property type="molecule type" value="Genomic_DNA"/>
</dbReference>